<dbReference type="AlphaFoldDB" id="A0A251TFU2"/>
<dbReference type="InterPro" id="IPR045272">
    <property type="entry name" value="ANXUR1/2-like"/>
</dbReference>
<dbReference type="PANTHER" id="PTHR27003">
    <property type="entry name" value="OS07G0166700 PROTEIN"/>
    <property type="match status" value="1"/>
</dbReference>
<evidence type="ECO:0000313" key="4">
    <source>
        <dbReference type="Proteomes" id="UP000215914"/>
    </source>
</evidence>
<keyword evidence="4" id="KW-1185">Reference proteome</keyword>
<sequence length="639" mass="73468">MLQGESMVLSRFRFSDIELATEKFSEIYCIESLPYGKVYKVEIDASDKKSSLEYEENNSCELPKTRITVAIKRIVSKISGQGKEEFFSEVEMRTSYTHPNIVSLIGFCDEGDEMILVYEHSSNKSLDDYLISVDNMNNLTWTQRLQMCLAVAHGLDHLHTKIHNHQRVKIDDIRSANILIGKNWEPKIAYYGIPAYYLTTQDGNIPISKRVYSDPESNNLRAMKKQPYVFSFGVILFEIFCWRLAYDPIYITENDQGLAAIACHHVHEGTIKSMIDPKLNEVSNEVILTSNRGPNQDSLDTYLKIAYQCLVEPEVTMKVVIKELEIALNFQENLMKSLQISLKDIEVATEKFSEKNWFGSGRCWEAYTGELPRAGANTTMIAKRWNGKFDGQFQAELDILLKRKHMNIIGIVGYCNEMNEKIIVYEYMSKGTLDRHLKDSTLKWMKRLQICIDVASALEFLHGGDVTLKKVVHRNIKSHGILLNDDWDAKISNFELCSLYLLKQGMEHIIHDAYLDPQYNRGFLTEKSDIYSFGVVLFEILCGRLAWVEGCEDKSQSLVPLAKHCYTQGKLDEIVFKDIKEQVVPKSLTTFADIAFQCLHEDDFERPQANKVAIQLKKALEFQVSFHIIQKMSSIYFLK</sequence>
<dbReference type="GO" id="GO:0004672">
    <property type="term" value="F:protein kinase activity"/>
    <property type="evidence" value="ECO:0000318"/>
    <property type="project" value="GO_Central"/>
</dbReference>
<dbReference type="EMBL" id="MNCJ02000326">
    <property type="protein sequence ID" value="KAF5784501.1"/>
    <property type="molecule type" value="Genomic_DNA"/>
</dbReference>
<reference evidence="2" key="3">
    <citation type="submission" date="2020-06" db="EMBL/GenBank/DDBJ databases">
        <title>Helianthus annuus Genome sequencing and assembly Release 2.</title>
        <authorList>
            <person name="Gouzy J."/>
            <person name="Langlade N."/>
            <person name="Munos S."/>
        </authorList>
    </citation>
    <scope>NUCLEOTIDE SEQUENCE</scope>
    <source>
        <tissue evidence="2">Leaves</tissue>
    </source>
</reference>
<dbReference type="InterPro" id="IPR000719">
    <property type="entry name" value="Prot_kinase_dom"/>
</dbReference>
<dbReference type="Gramene" id="mRNA:HanXRQr2_Chr11g0520221">
    <property type="protein sequence ID" value="mRNA:HanXRQr2_Chr11g0520221"/>
    <property type="gene ID" value="HanXRQr2_Chr11g0520221"/>
</dbReference>
<dbReference type="PROSITE" id="PS50011">
    <property type="entry name" value="PROTEIN_KINASE_DOM"/>
    <property type="match status" value="2"/>
</dbReference>
<dbReference type="GO" id="GO:0005524">
    <property type="term" value="F:ATP binding"/>
    <property type="evidence" value="ECO:0007669"/>
    <property type="project" value="InterPro"/>
</dbReference>
<feature type="domain" description="Protein kinase" evidence="1">
    <location>
        <begin position="24"/>
        <end position="303"/>
    </location>
</feature>
<dbReference type="PANTHER" id="PTHR27003:SF471">
    <property type="entry name" value="VASCULAR ENDOTHELIAL GROWTH FACTOR RECEPTOR 2 (VEGFR2)-RELATED"/>
    <property type="match status" value="1"/>
</dbReference>
<dbReference type="SUPFAM" id="SSF56112">
    <property type="entry name" value="Protein kinase-like (PK-like)"/>
    <property type="match status" value="2"/>
</dbReference>
<evidence type="ECO:0000313" key="3">
    <source>
        <dbReference type="EMBL" id="OTG09492.1"/>
    </source>
</evidence>
<dbReference type="GO" id="GO:0004714">
    <property type="term" value="F:transmembrane receptor protein tyrosine kinase activity"/>
    <property type="evidence" value="ECO:0007669"/>
    <property type="project" value="InterPro"/>
</dbReference>
<gene>
    <name evidence="3" type="ORF">HannXRQ_Chr11g0353531</name>
    <name evidence="2" type="ORF">HanXRQr2_Chr11g0520221</name>
</gene>
<dbReference type="InParanoid" id="A0A251TFU2"/>
<evidence type="ECO:0000313" key="2">
    <source>
        <dbReference type="EMBL" id="KAF5784501.1"/>
    </source>
</evidence>
<feature type="domain" description="Protein kinase" evidence="1">
    <location>
        <begin position="352"/>
        <end position="626"/>
    </location>
</feature>
<dbReference type="InterPro" id="IPR001245">
    <property type="entry name" value="Ser-Thr/Tyr_kinase_cat_dom"/>
</dbReference>
<evidence type="ECO:0000259" key="1">
    <source>
        <dbReference type="PROSITE" id="PS50011"/>
    </source>
</evidence>
<dbReference type="Pfam" id="PF07714">
    <property type="entry name" value="PK_Tyr_Ser-Thr"/>
    <property type="match status" value="2"/>
</dbReference>
<proteinExistence type="predicted"/>
<organism evidence="3 4">
    <name type="scientific">Helianthus annuus</name>
    <name type="common">Common sunflower</name>
    <dbReference type="NCBI Taxonomy" id="4232"/>
    <lineage>
        <taxon>Eukaryota</taxon>
        <taxon>Viridiplantae</taxon>
        <taxon>Streptophyta</taxon>
        <taxon>Embryophyta</taxon>
        <taxon>Tracheophyta</taxon>
        <taxon>Spermatophyta</taxon>
        <taxon>Magnoliopsida</taxon>
        <taxon>eudicotyledons</taxon>
        <taxon>Gunneridae</taxon>
        <taxon>Pentapetalae</taxon>
        <taxon>asterids</taxon>
        <taxon>campanulids</taxon>
        <taxon>Asterales</taxon>
        <taxon>Asteraceae</taxon>
        <taxon>Asteroideae</taxon>
        <taxon>Heliantheae alliance</taxon>
        <taxon>Heliantheae</taxon>
        <taxon>Helianthus</taxon>
    </lineage>
</organism>
<accession>A0A251TFU2</accession>
<dbReference type="Gene3D" id="1.10.510.10">
    <property type="entry name" value="Transferase(Phosphotransferase) domain 1"/>
    <property type="match status" value="2"/>
</dbReference>
<dbReference type="GO" id="GO:0005886">
    <property type="term" value="C:plasma membrane"/>
    <property type="evidence" value="ECO:0000318"/>
    <property type="project" value="GO_Central"/>
</dbReference>
<keyword evidence="2" id="KW-0808">Transferase</keyword>
<dbReference type="EMBL" id="CM007900">
    <property type="protein sequence ID" value="OTG09492.1"/>
    <property type="molecule type" value="Genomic_DNA"/>
</dbReference>
<dbReference type="Gene3D" id="3.30.200.20">
    <property type="entry name" value="Phosphorylase Kinase, domain 1"/>
    <property type="match status" value="2"/>
</dbReference>
<dbReference type="Proteomes" id="UP000215914">
    <property type="component" value="Chromosome 11"/>
</dbReference>
<protein>
    <recommendedName>
        <fullName evidence="1">Protein kinase domain-containing protein</fullName>
    </recommendedName>
</protein>
<dbReference type="InterPro" id="IPR011009">
    <property type="entry name" value="Kinase-like_dom_sf"/>
</dbReference>
<name>A0A251TFU2_HELAN</name>
<dbReference type="STRING" id="4232.A0A251TFU2"/>
<reference evidence="3" key="2">
    <citation type="submission" date="2017-02" db="EMBL/GenBank/DDBJ databases">
        <title>Sunflower complete genome.</title>
        <authorList>
            <person name="Langlade N."/>
            <person name="Munos S."/>
        </authorList>
    </citation>
    <scope>NUCLEOTIDE SEQUENCE [LARGE SCALE GENOMIC DNA]</scope>
    <source>
        <tissue evidence="3">Leaves</tissue>
    </source>
</reference>
<reference evidence="2 4" key="1">
    <citation type="journal article" date="2017" name="Nature">
        <title>The sunflower genome provides insights into oil metabolism, flowering and Asterid evolution.</title>
        <authorList>
            <person name="Badouin H."/>
            <person name="Gouzy J."/>
            <person name="Grassa C.J."/>
            <person name="Murat F."/>
            <person name="Staton S.E."/>
            <person name="Cottret L."/>
            <person name="Lelandais-Briere C."/>
            <person name="Owens G.L."/>
            <person name="Carrere S."/>
            <person name="Mayjonade B."/>
            <person name="Legrand L."/>
            <person name="Gill N."/>
            <person name="Kane N.C."/>
            <person name="Bowers J.E."/>
            <person name="Hubner S."/>
            <person name="Bellec A."/>
            <person name="Berard A."/>
            <person name="Berges H."/>
            <person name="Blanchet N."/>
            <person name="Boniface M.C."/>
            <person name="Brunel D."/>
            <person name="Catrice O."/>
            <person name="Chaidir N."/>
            <person name="Claudel C."/>
            <person name="Donnadieu C."/>
            <person name="Faraut T."/>
            <person name="Fievet G."/>
            <person name="Helmstetter N."/>
            <person name="King M."/>
            <person name="Knapp S.J."/>
            <person name="Lai Z."/>
            <person name="Le Paslier M.C."/>
            <person name="Lippi Y."/>
            <person name="Lorenzon L."/>
            <person name="Mandel J.R."/>
            <person name="Marage G."/>
            <person name="Marchand G."/>
            <person name="Marquand E."/>
            <person name="Bret-Mestries E."/>
            <person name="Morien E."/>
            <person name="Nambeesan S."/>
            <person name="Nguyen T."/>
            <person name="Pegot-Espagnet P."/>
            <person name="Pouilly N."/>
            <person name="Raftis F."/>
            <person name="Sallet E."/>
            <person name="Schiex T."/>
            <person name="Thomas J."/>
            <person name="Vandecasteele C."/>
            <person name="Vares D."/>
            <person name="Vear F."/>
            <person name="Vautrin S."/>
            <person name="Crespi M."/>
            <person name="Mangin B."/>
            <person name="Burke J.M."/>
            <person name="Salse J."/>
            <person name="Munos S."/>
            <person name="Vincourt P."/>
            <person name="Rieseberg L.H."/>
            <person name="Langlade N.B."/>
        </authorList>
    </citation>
    <scope>NUCLEOTIDE SEQUENCE [LARGE SCALE GENOMIC DNA]</scope>
    <source>
        <strain evidence="4">cv. SF193</strain>
        <tissue evidence="2">Leaves</tissue>
    </source>
</reference>